<proteinExistence type="predicted"/>
<dbReference type="PROSITE" id="PS50011">
    <property type="entry name" value="PROTEIN_KINASE_DOM"/>
    <property type="match status" value="1"/>
</dbReference>
<dbReference type="InterPro" id="IPR008271">
    <property type="entry name" value="Ser/Thr_kinase_AS"/>
</dbReference>
<dbReference type="PROSITE" id="PS00108">
    <property type="entry name" value="PROTEIN_KINASE_ST"/>
    <property type="match status" value="1"/>
</dbReference>
<evidence type="ECO:0000313" key="3">
    <source>
        <dbReference type="Proteomes" id="UP000054248"/>
    </source>
</evidence>
<dbReference type="Gene3D" id="1.10.510.10">
    <property type="entry name" value="Transferase(Phosphotransferase) domain 1"/>
    <property type="match status" value="1"/>
</dbReference>
<evidence type="ECO:0000313" key="2">
    <source>
        <dbReference type="EMBL" id="KIO28318.1"/>
    </source>
</evidence>
<dbReference type="SMART" id="SM00220">
    <property type="entry name" value="S_TKc"/>
    <property type="match status" value="1"/>
</dbReference>
<evidence type="ECO:0000259" key="1">
    <source>
        <dbReference type="PROSITE" id="PS50011"/>
    </source>
</evidence>
<dbReference type="Pfam" id="PF07714">
    <property type="entry name" value="PK_Tyr_Ser-Thr"/>
    <property type="match status" value="1"/>
</dbReference>
<dbReference type="GO" id="GO:0005737">
    <property type="term" value="C:cytoplasm"/>
    <property type="evidence" value="ECO:0007669"/>
    <property type="project" value="TreeGrafter"/>
</dbReference>
<dbReference type="AlphaFoldDB" id="A0A0C3L3L2"/>
<dbReference type="HOGENOM" id="CLU_000288_7_18_1"/>
<reference evidence="3" key="2">
    <citation type="submission" date="2015-01" db="EMBL/GenBank/DDBJ databases">
        <title>Evolutionary Origins and Diversification of the Mycorrhizal Mutualists.</title>
        <authorList>
            <consortium name="DOE Joint Genome Institute"/>
            <consortium name="Mycorrhizal Genomics Consortium"/>
            <person name="Kohler A."/>
            <person name="Kuo A."/>
            <person name="Nagy L.G."/>
            <person name="Floudas D."/>
            <person name="Copeland A."/>
            <person name="Barry K.W."/>
            <person name="Cichocki N."/>
            <person name="Veneault-Fourrey C."/>
            <person name="LaButti K."/>
            <person name="Lindquist E.A."/>
            <person name="Lipzen A."/>
            <person name="Lundell T."/>
            <person name="Morin E."/>
            <person name="Murat C."/>
            <person name="Riley R."/>
            <person name="Ohm R."/>
            <person name="Sun H."/>
            <person name="Tunlid A."/>
            <person name="Henrissat B."/>
            <person name="Grigoriev I.V."/>
            <person name="Hibbett D.S."/>
            <person name="Martin F."/>
        </authorList>
    </citation>
    <scope>NUCLEOTIDE SEQUENCE [LARGE SCALE GENOMIC DNA]</scope>
    <source>
        <strain evidence="3">MUT 4182</strain>
    </source>
</reference>
<dbReference type="PANTHER" id="PTHR23257:SF963">
    <property type="entry name" value="AT08303P"/>
    <property type="match status" value="1"/>
</dbReference>
<dbReference type="InterPro" id="IPR001245">
    <property type="entry name" value="Ser-Thr/Tyr_kinase_cat_dom"/>
</dbReference>
<dbReference type="InterPro" id="IPR011009">
    <property type="entry name" value="Kinase-like_dom_sf"/>
</dbReference>
<name>A0A0C3L3L2_9AGAM</name>
<dbReference type="GO" id="GO:0007165">
    <property type="term" value="P:signal transduction"/>
    <property type="evidence" value="ECO:0007669"/>
    <property type="project" value="TreeGrafter"/>
</dbReference>
<dbReference type="GO" id="GO:0004672">
    <property type="term" value="F:protein kinase activity"/>
    <property type="evidence" value="ECO:0007669"/>
    <property type="project" value="InterPro"/>
</dbReference>
<feature type="non-terminal residue" evidence="2">
    <location>
        <position position="1"/>
    </location>
</feature>
<dbReference type="InterPro" id="IPR050167">
    <property type="entry name" value="Ser_Thr_protein_kinase"/>
</dbReference>
<dbReference type="OrthoDB" id="346907at2759"/>
<dbReference type="InterPro" id="IPR000719">
    <property type="entry name" value="Prot_kinase_dom"/>
</dbReference>
<dbReference type="STRING" id="1051891.A0A0C3L3L2"/>
<organism evidence="2 3">
    <name type="scientific">Tulasnella calospora MUT 4182</name>
    <dbReference type="NCBI Taxonomy" id="1051891"/>
    <lineage>
        <taxon>Eukaryota</taxon>
        <taxon>Fungi</taxon>
        <taxon>Dikarya</taxon>
        <taxon>Basidiomycota</taxon>
        <taxon>Agaricomycotina</taxon>
        <taxon>Agaricomycetes</taxon>
        <taxon>Cantharellales</taxon>
        <taxon>Tulasnellaceae</taxon>
        <taxon>Tulasnella</taxon>
    </lineage>
</organism>
<dbReference type="SUPFAM" id="SSF56112">
    <property type="entry name" value="Protein kinase-like (PK-like)"/>
    <property type="match status" value="1"/>
</dbReference>
<dbReference type="PIRSF" id="PIRSF000654">
    <property type="entry name" value="Integrin-linked_kinase"/>
    <property type="match status" value="1"/>
</dbReference>
<dbReference type="Proteomes" id="UP000054248">
    <property type="component" value="Unassembled WGS sequence"/>
</dbReference>
<reference evidence="2 3" key="1">
    <citation type="submission" date="2014-04" db="EMBL/GenBank/DDBJ databases">
        <authorList>
            <consortium name="DOE Joint Genome Institute"/>
            <person name="Kuo A."/>
            <person name="Girlanda M."/>
            <person name="Perotto S."/>
            <person name="Kohler A."/>
            <person name="Nagy L.G."/>
            <person name="Floudas D."/>
            <person name="Copeland A."/>
            <person name="Barry K.W."/>
            <person name="Cichocki N."/>
            <person name="Veneault-Fourrey C."/>
            <person name="LaButti K."/>
            <person name="Lindquist E.A."/>
            <person name="Lipzen A."/>
            <person name="Lundell T."/>
            <person name="Morin E."/>
            <person name="Murat C."/>
            <person name="Sun H."/>
            <person name="Tunlid A."/>
            <person name="Henrissat B."/>
            <person name="Grigoriev I.V."/>
            <person name="Hibbett D.S."/>
            <person name="Martin F."/>
            <person name="Nordberg H.P."/>
            <person name="Cantor M.N."/>
            <person name="Hua S.X."/>
        </authorList>
    </citation>
    <scope>NUCLEOTIDE SEQUENCE [LARGE SCALE GENOMIC DNA]</scope>
    <source>
        <strain evidence="2 3">MUT 4182</strain>
    </source>
</reference>
<gene>
    <name evidence="2" type="ORF">M407DRAFT_71975</name>
</gene>
<feature type="domain" description="Protein kinase" evidence="1">
    <location>
        <begin position="1"/>
        <end position="229"/>
    </location>
</feature>
<keyword evidence="3" id="KW-1185">Reference proteome</keyword>
<dbReference type="EMBL" id="KN822996">
    <property type="protein sequence ID" value="KIO28318.1"/>
    <property type="molecule type" value="Genomic_DNA"/>
</dbReference>
<sequence>FANELSLLSELRHENIILLRGFVESGEGRIAWIILPWEANGNLREFVQSQDWAIPERLSLIYDVACGIDYLHSRDPPICHADLKSLNILVNSQNHAVITDFGSARKIEASQPLFQLKETGTFITLTGPVYTLRWAAPEILNDQKFGRASDIWAFGWICWEVMTGNIPFDDLRGDVAVILRVTQGNLPIVASNEHISQVRALCGVMTRCWAMDPAERPAARECMRSMSWMVRSFKATSFSLA</sequence>
<accession>A0A0C3L3L2</accession>
<dbReference type="GO" id="GO:0005524">
    <property type="term" value="F:ATP binding"/>
    <property type="evidence" value="ECO:0007669"/>
    <property type="project" value="InterPro"/>
</dbReference>
<dbReference type="PANTHER" id="PTHR23257">
    <property type="entry name" value="SERINE-THREONINE PROTEIN KINASE"/>
    <property type="match status" value="1"/>
</dbReference>
<protein>
    <recommendedName>
        <fullName evidence="1">Protein kinase domain-containing protein</fullName>
    </recommendedName>
</protein>